<dbReference type="PANTHER" id="PTHR12949:SF0">
    <property type="entry name" value="DNA-DIRECTED RNA POLYMERASE III SUBUNIT RPC3"/>
    <property type="match status" value="1"/>
</dbReference>
<dbReference type="GO" id="GO:0005666">
    <property type="term" value="C:RNA polymerase III complex"/>
    <property type="evidence" value="ECO:0007669"/>
    <property type="project" value="UniProtKB-UniRule"/>
</dbReference>
<proteinExistence type="inferred from homology"/>
<dbReference type="GO" id="GO:0003697">
    <property type="term" value="F:single-stranded DNA binding"/>
    <property type="evidence" value="ECO:0007669"/>
    <property type="project" value="UniProtKB-UniRule"/>
</dbReference>
<evidence type="ECO:0000256" key="9">
    <source>
        <dbReference type="RuleBase" id="RU367076"/>
    </source>
</evidence>
<evidence type="ECO:0000259" key="10">
    <source>
        <dbReference type="PROSITE" id="PS51344"/>
    </source>
</evidence>
<sequence>MADAHTSKLCVQIISMTFGQLVAKIANALISHGRLTLPQLVKYCSLRPRLIRLCVLILVQHNLVWHVENDDEGEVLEFNVEECILRLRYGRFAWQAEQQFGIPGKEIVCLILDHGKLRPPDIFTKLAFTDNEEKTTYNKTLQKLIAAAYLIPSTILSHASPHDKLMQYEAEEKRKIDNIPTAKDLREAMERADARLKREQEAALKFDLEHNSPSNFIDARSWNQEETHFRVNASKFNIHLRNKLIENTVRERYNDAAAAVIRALLKATEAKQLSLSDPQSEATSVANVSTQLLDDDDLVSGLAYPSGQKPSAMTALKDILGILSSSDNPTPVGRANSFVSFGGSQTSKVYVEYELICRRLRRRVYEAVVRDAHGDPGIRVVRFLLENGKMSGDQLAKVAMMTAEAVRTLLTSMSEDSLVSIQEVPKGADRNPQRTYYLWYVDLTKAYSVILGKMYKTLYNISVRREAEGHEPTVKAVLEKCKRSDVQEDDSLLTRMEKDVLQGWRERRRKLSVLEMRVEETVFILRDLAVHGVDGT</sequence>
<evidence type="ECO:0000256" key="2">
    <source>
        <dbReference type="ARBA" id="ARBA00006835"/>
    </source>
</evidence>
<dbReference type="Pfam" id="PF22536">
    <property type="entry name" value="WHD_POLR3C"/>
    <property type="match status" value="1"/>
</dbReference>
<evidence type="ECO:0000256" key="4">
    <source>
        <dbReference type="ARBA" id="ARBA00016689"/>
    </source>
</evidence>
<evidence type="ECO:0000256" key="8">
    <source>
        <dbReference type="ARBA" id="ARBA00025127"/>
    </source>
</evidence>
<comment type="subunit">
    <text evidence="3 9">Component of the RNA polymerase III (Pol III) complex consisting of 17 subunits.</text>
</comment>
<dbReference type="InParanoid" id="A0A0H2S097"/>
<dbReference type="Proteomes" id="UP000053477">
    <property type="component" value="Unassembled WGS sequence"/>
</dbReference>
<dbReference type="Pfam" id="PF05645">
    <property type="entry name" value="RNA_pol_Rpc82"/>
    <property type="match status" value="1"/>
</dbReference>
<comment type="function">
    <text evidence="8 9">DNA-dependent RNA polymerase catalyzes the transcription of DNA into RNA using the four ribonucleoside triphosphates as substrates. Specific core component of RNA polymerase III which synthesizes small RNAs, such as 5S rRNA and tRNAs.</text>
</comment>
<dbReference type="Gene3D" id="6.10.140.1450">
    <property type="match status" value="1"/>
</dbReference>
<organism evidence="11 12">
    <name type="scientific">Schizopora paradoxa</name>
    <dbReference type="NCBI Taxonomy" id="27342"/>
    <lineage>
        <taxon>Eukaryota</taxon>
        <taxon>Fungi</taxon>
        <taxon>Dikarya</taxon>
        <taxon>Basidiomycota</taxon>
        <taxon>Agaricomycotina</taxon>
        <taxon>Agaricomycetes</taxon>
        <taxon>Hymenochaetales</taxon>
        <taxon>Schizoporaceae</taxon>
        <taxon>Schizopora</taxon>
    </lineage>
</organism>
<reference evidence="11 12" key="1">
    <citation type="submission" date="2015-04" db="EMBL/GenBank/DDBJ databases">
        <title>Complete genome sequence of Schizopora paradoxa KUC8140, a cosmopolitan wood degrader in East Asia.</title>
        <authorList>
            <consortium name="DOE Joint Genome Institute"/>
            <person name="Min B."/>
            <person name="Park H."/>
            <person name="Jang Y."/>
            <person name="Kim J.-J."/>
            <person name="Kim K.H."/>
            <person name="Pangilinan J."/>
            <person name="Lipzen A."/>
            <person name="Riley R."/>
            <person name="Grigoriev I.V."/>
            <person name="Spatafora J.W."/>
            <person name="Choi I.-G."/>
        </authorList>
    </citation>
    <scope>NUCLEOTIDE SEQUENCE [LARGE SCALE GENOMIC DNA]</scope>
    <source>
        <strain evidence="11 12">KUC8140</strain>
    </source>
</reference>
<evidence type="ECO:0000313" key="11">
    <source>
        <dbReference type="EMBL" id="KLO10406.1"/>
    </source>
</evidence>
<dbReference type="EMBL" id="KQ086027">
    <property type="protein sequence ID" value="KLO10406.1"/>
    <property type="molecule type" value="Genomic_DNA"/>
</dbReference>
<feature type="domain" description="HTH TFE/IIEalpha-type" evidence="10">
    <location>
        <begin position="361"/>
        <end position="447"/>
    </location>
</feature>
<dbReference type="Gene3D" id="1.10.10.10">
    <property type="entry name" value="Winged helix-like DNA-binding domain superfamily/Winged helix DNA-binding domain"/>
    <property type="match status" value="3"/>
</dbReference>
<dbReference type="InterPro" id="IPR017919">
    <property type="entry name" value="TFIIE/TFIIEa_HTH"/>
</dbReference>
<dbReference type="InterPro" id="IPR036388">
    <property type="entry name" value="WH-like_DNA-bd_sf"/>
</dbReference>
<evidence type="ECO:0000256" key="6">
    <source>
        <dbReference type="ARBA" id="ARBA00023163"/>
    </source>
</evidence>
<evidence type="ECO:0000256" key="5">
    <source>
        <dbReference type="ARBA" id="ARBA00022478"/>
    </source>
</evidence>
<keyword evidence="12" id="KW-1185">Reference proteome</keyword>
<accession>A0A0H2S097</accession>
<dbReference type="InterPro" id="IPR055207">
    <property type="entry name" value="POLR3C_WHD"/>
</dbReference>
<dbReference type="FunCoup" id="A0A0H2S097">
    <property type="interactions" value="720"/>
</dbReference>
<dbReference type="InterPro" id="IPR036390">
    <property type="entry name" value="WH_DNA-bd_sf"/>
</dbReference>
<keyword evidence="6 9" id="KW-0804">Transcription</keyword>
<dbReference type="STRING" id="27342.A0A0H2S097"/>
<evidence type="ECO:0000256" key="3">
    <source>
        <dbReference type="ARBA" id="ARBA00011206"/>
    </source>
</evidence>
<comment type="subcellular location">
    <subcellularLocation>
        <location evidence="1 9">Nucleus</location>
    </subcellularLocation>
</comment>
<dbReference type="InterPro" id="IPR039748">
    <property type="entry name" value="RPC3"/>
</dbReference>
<evidence type="ECO:0000313" key="12">
    <source>
        <dbReference type="Proteomes" id="UP000053477"/>
    </source>
</evidence>
<dbReference type="OrthoDB" id="272392at2759"/>
<dbReference type="SUPFAM" id="SSF46785">
    <property type="entry name" value="Winged helix' DNA-binding domain"/>
    <property type="match status" value="1"/>
</dbReference>
<gene>
    <name evidence="11" type="ORF">SCHPADRAFT_832540</name>
</gene>
<keyword evidence="7 9" id="KW-0539">Nucleus</keyword>
<dbReference type="PANTHER" id="PTHR12949">
    <property type="entry name" value="RNA POLYMERASE III DNA DIRECTED -RELATED"/>
    <property type="match status" value="1"/>
</dbReference>
<comment type="similarity">
    <text evidence="2 9">Belongs to the RNA polymerase beta chain family.</text>
</comment>
<evidence type="ECO:0000256" key="1">
    <source>
        <dbReference type="ARBA" id="ARBA00004123"/>
    </source>
</evidence>
<dbReference type="AlphaFoldDB" id="A0A0H2S097"/>
<name>A0A0H2S097_9AGAM</name>
<dbReference type="Pfam" id="PF08221">
    <property type="entry name" value="HTH_9"/>
    <property type="match status" value="1"/>
</dbReference>
<protein>
    <recommendedName>
        <fullName evidence="4 9">DNA-directed RNA polymerase III subunit RPC3</fullName>
        <shortName evidence="9">RNA polymerase III subunit C3</shortName>
    </recommendedName>
</protein>
<dbReference type="InterPro" id="IPR008806">
    <property type="entry name" value="RNA_pol_III_Rpc82_C"/>
</dbReference>
<evidence type="ECO:0000256" key="7">
    <source>
        <dbReference type="ARBA" id="ARBA00023242"/>
    </source>
</evidence>
<keyword evidence="5 9" id="KW-0240">DNA-directed RNA polymerase</keyword>
<dbReference type="InterPro" id="IPR013197">
    <property type="entry name" value="RNA_pol_III_RPC82-rel_HTH"/>
</dbReference>
<dbReference type="GO" id="GO:0006351">
    <property type="term" value="P:DNA-templated transcription"/>
    <property type="evidence" value="ECO:0007669"/>
    <property type="project" value="InterPro"/>
</dbReference>
<dbReference type="PROSITE" id="PS51344">
    <property type="entry name" value="HTH_TFE_IIE"/>
    <property type="match status" value="1"/>
</dbReference>